<feature type="domain" description="ABC3 transporter permease C-terminal" evidence="8">
    <location>
        <begin position="261"/>
        <end position="371"/>
    </location>
</feature>
<evidence type="ECO:0000256" key="1">
    <source>
        <dbReference type="ARBA" id="ARBA00004651"/>
    </source>
</evidence>
<evidence type="ECO:0000256" key="5">
    <source>
        <dbReference type="ARBA" id="ARBA00022989"/>
    </source>
</evidence>
<sequence length="377" mass="40713">MPLVFILAFRNLFHDRLRFIATVIGIVFSIVLVTVQMGLYLGFGRMVTTMIDHASADLWIMPQGTKCFEDPSLLDARERYRALSINGVAEAIPVVIGFADWRMPGGATTPVFVVGSDLRSGGLQPWNLVEGRIEALSTPKAVAVDRSYFDRLGISGIGATAEIRQQLVRVAVVTNGIRSFTTTPFVFMDVDRARAHTGVPSGKATYFLVRLSPNTDVASVRRQILSNISDVEVLTPAEFRERSRAFWLFSTGAGAALFAGALLGVIVGTVIVAQTLYSSTKEHLNEFATLRAMGSSRRYIYAVIVCQALLNAIIGFSIAALVGEAIVKLTAATALPIVITPGLTIGLFLLTVVMCVGSAIAAIIQVTRIDPVMVFTR</sequence>
<evidence type="ECO:0000259" key="8">
    <source>
        <dbReference type="Pfam" id="PF02687"/>
    </source>
</evidence>
<protein>
    <submittedName>
        <fullName evidence="10">ABC transporter permease</fullName>
    </submittedName>
</protein>
<gene>
    <name evidence="10" type="ORF">KMZ29_06535</name>
</gene>
<feature type="domain" description="MacB-like periplasmic core" evidence="9">
    <location>
        <begin position="20"/>
        <end position="224"/>
    </location>
</feature>
<feature type="transmembrane region" description="Helical" evidence="7">
    <location>
        <begin position="246"/>
        <end position="279"/>
    </location>
</feature>
<dbReference type="InterPro" id="IPR051125">
    <property type="entry name" value="ABC-4/HrtB_transporter"/>
</dbReference>
<name>A0A975NFT3_9BRAD</name>
<dbReference type="Proteomes" id="UP000680839">
    <property type="component" value="Chromosome"/>
</dbReference>
<evidence type="ECO:0000256" key="6">
    <source>
        <dbReference type="ARBA" id="ARBA00023136"/>
    </source>
</evidence>
<dbReference type="Pfam" id="PF12704">
    <property type="entry name" value="MacB_PCD"/>
    <property type="match status" value="1"/>
</dbReference>
<keyword evidence="3" id="KW-1003">Cell membrane</keyword>
<dbReference type="RefSeq" id="WP_215622962.1">
    <property type="nucleotide sequence ID" value="NZ_CP076134.1"/>
</dbReference>
<dbReference type="InterPro" id="IPR003838">
    <property type="entry name" value="ABC3_permease_C"/>
</dbReference>
<proteinExistence type="predicted"/>
<evidence type="ECO:0000313" key="10">
    <source>
        <dbReference type="EMBL" id="QWG14333.1"/>
    </source>
</evidence>
<evidence type="ECO:0000256" key="7">
    <source>
        <dbReference type="SAM" id="Phobius"/>
    </source>
</evidence>
<feature type="transmembrane region" description="Helical" evidence="7">
    <location>
        <begin position="20"/>
        <end position="43"/>
    </location>
</feature>
<dbReference type="InterPro" id="IPR025857">
    <property type="entry name" value="MacB_PCD"/>
</dbReference>
<evidence type="ECO:0000313" key="11">
    <source>
        <dbReference type="Proteomes" id="UP000680839"/>
    </source>
</evidence>
<dbReference type="PANTHER" id="PTHR43738">
    <property type="entry name" value="ABC TRANSPORTER, MEMBRANE PROTEIN"/>
    <property type="match status" value="1"/>
</dbReference>
<dbReference type="InterPro" id="IPR005891">
    <property type="entry name" value="DevC"/>
</dbReference>
<keyword evidence="6 7" id="KW-0472">Membrane</keyword>
<evidence type="ECO:0000256" key="3">
    <source>
        <dbReference type="ARBA" id="ARBA00022475"/>
    </source>
</evidence>
<keyword evidence="4 7" id="KW-0812">Transmembrane</keyword>
<keyword evidence="5 7" id="KW-1133">Transmembrane helix</keyword>
<organism evidence="10 11">
    <name type="scientific">Bradyrhizobium sediminis</name>
    <dbReference type="NCBI Taxonomy" id="2840469"/>
    <lineage>
        <taxon>Bacteria</taxon>
        <taxon>Pseudomonadati</taxon>
        <taxon>Pseudomonadota</taxon>
        <taxon>Alphaproteobacteria</taxon>
        <taxon>Hyphomicrobiales</taxon>
        <taxon>Nitrobacteraceae</taxon>
        <taxon>Bradyrhizobium</taxon>
    </lineage>
</organism>
<reference evidence="10" key="1">
    <citation type="submission" date="2021-06" db="EMBL/GenBank/DDBJ databases">
        <title>Bradyrhizobium sp. S2-20-1 Genome sequencing.</title>
        <authorList>
            <person name="Jin L."/>
        </authorList>
    </citation>
    <scope>NUCLEOTIDE SEQUENCE</scope>
    <source>
        <strain evidence="10">S2-20-1</strain>
    </source>
</reference>
<dbReference type="PANTHER" id="PTHR43738:SF1">
    <property type="entry name" value="HEMIN TRANSPORT SYSTEM PERMEASE PROTEIN HRTB-RELATED"/>
    <property type="match status" value="1"/>
</dbReference>
<evidence type="ECO:0000259" key="9">
    <source>
        <dbReference type="Pfam" id="PF12704"/>
    </source>
</evidence>
<dbReference type="PIRSF" id="PIRSF031773">
    <property type="entry name" value="DevC"/>
    <property type="match status" value="1"/>
</dbReference>
<feature type="transmembrane region" description="Helical" evidence="7">
    <location>
        <begin position="299"/>
        <end position="322"/>
    </location>
</feature>
<dbReference type="GO" id="GO:0005886">
    <property type="term" value="C:plasma membrane"/>
    <property type="evidence" value="ECO:0007669"/>
    <property type="project" value="UniProtKB-SubCell"/>
</dbReference>
<dbReference type="EMBL" id="CP076134">
    <property type="protein sequence ID" value="QWG14333.1"/>
    <property type="molecule type" value="Genomic_DNA"/>
</dbReference>
<keyword evidence="2" id="KW-0813">Transport</keyword>
<dbReference type="AlphaFoldDB" id="A0A975NFT3"/>
<dbReference type="Pfam" id="PF02687">
    <property type="entry name" value="FtsX"/>
    <property type="match status" value="1"/>
</dbReference>
<evidence type="ECO:0000256" key="4">
    <source>
        <dbReference type="ARBA" id="ARBA00022692"/>
    </source>
</evidence>
<feature type="transmembrane region" description="Helical" evidence="7">
    <location>
        <begin position="334"/>
        <end position="364"/>
    </location>
</feature>
<accession>A0A975NFT3</accession>
<comment type="subcellular location">
    <subcellularLocation>
        <location evidence="1">Cell membrane</location>
        <topology evidence="1">Multi-pass membrane protein</topology>
    </subcellularLocation>
</comment>
<evidence type="ECO:0000256" key="2">
    <source>
        <dbReference type="ARBA" id="ARBA00022448"/>
    </source>
</evidence>